<evidence type="ECO:0008006" key="4">
    <source>
        <dbReference type="Google" id="ProtNLM"/>
    </source>
</evidence>
<feature type="compositionally biased region" description="Basic and acidic residues" evidence="1">
    <location>
        <begin position="1"/>
        <end position="13"/>
    </location>
</feature>
<accession>A0A7X0P571</accession>
<reference evidence="2 3" key="1">
    <citation type="submission" date="2020-08" db="EMBL/GenBank/DDBJ databases">
        <title>Sequencing the genomes of 1000 actinobacteria strains.</title>
        <authorList>
            <person name="Klenk H.-P."/>
        </authorList>
    </citation>
    <scope>NUCLEOTIDE SEQUENCE [LARGE SCALE GENOMIC DNA]</scope>
    <source>
        <strain evidence="2 3">DSM 43768</strain>
    </source>
</reference>
<gene>
    <name evidence="2" type="ORF">HD593_010284</name>
</gene>
<comment type="caution">
    <text evidence="2">The sequence shown here is derived from an EMBL/GenBank/DDBJ whole genome shotgun (WGS) entry which is preliminary data.</text>
</comment>
<keyword evidence="3" id="KW-1185">Reference proteome</keyword>
<dbReference type="EMBL" id="JACHMI010000001">
    <property type="protein sequence ID" value="MBB6555489.1"/>
    <property type="molecule type" value="Genomic_DNA"/>
</dbReference>
<sequence>MAERTVDIRDPSRRPTAGAVNASREEIQQWLDGTSPLEVHDRGMTYGRVADAIKAVSDALPDIGVALNDAWRSEAAAKTQRALQLLHASGAALADAMTQMSDALTLYGRDYLPTAIEEVRAGANQRSDAEPQPSPGPAPTASAEPTTEPVIDPSSSPSAQPTPSATPQASELDDEAARRAMEKLDRHIVDLYDFKIPDSVTIDLPTVTPVTDDGGRDLPPMDQDTPYTFGDSRNSGGSSGGSSGWGGSSGSSGSNGSSGSSSDSGDRPGAGTPGSSGGPGSSGSPGSSGDGPGSSSDTPGSPSGSPGTPGDQGSPAPGSQSDGTDGTTPSVIDSSTTDPERTTQAGPETQDPRATETAATPPTATPPTATTYTPVTTPQTSYPTPTGSAAPAVIGGPGSYTQPGVPGAAAAARAGAGGMGYPFMPMGGGAPPGEHEQQENTTNLTGERDDWHSATESTISPVIRN</sequence>
<dbReference type="AlphaFoldDB" id="A0A7X0P571"/>
<name>A0A7X0P571_9ACTN</name>
<feature type="region of interest" description="Disordered" evidence="1">
    <location>
        <begin position="1"/>
        <end position="20"/>
    </location>
</feature>
<feature type="compositionally biased region" description="Low complexity" evidence="1">
    <location>
        <begin position="251"/>
        <end position="263"/>
    </location>
</feature>
<evidence type="ECO:0000313" key="2">
    <source>
        <dbReference type="EMBL" id="MBB6555489.1"/>
    </source>
</evidence>
<dbReference type="Proteomes" id="UP000565579">
    <property type="component" value="Unassembled WGS sequence"/>
</dbReference>
<proteinExistence type="predicted"/>
<feature type="compositionally biased region" description="Low complexity" evidence="1">
    <location>
        <begin position="355"/>
        <end position="386"/>
    </location>
</feature>
<protein>
    <recommendedName>
        <fullName evidence="4">WXG100 family type VII secretion target</fullName>
    </recommendedName>
</protein>
<dbReference type="RefSeq" id="WP_185110071.1">
    <property type="nucleotide sequence ID" value="NZ_JACHMI010000001.1"/>
</dbReference>
<feature type="region of interest" description="Disordered" evidence="1">
    <location>
        <begin position="423"/>
        <end position="465"/>
    </location>
</feature>
<feature type="region of interest" description="Disordered" evidence="1">
    <location>
        <begin position="121"/>
        <end position="174"/>
    </location>
</feature>
<feature type="compositionally biased region" description="Polar residues" evidence="1">
    <location>
        <begin position="317"/>
        <end position="347"/>
    </location>
</feature>
<organism evidence="2 3">
    <name type="scientific">Nonomuraea rubra</name>
    <dbReference type="NCBI Taxonomy" id="46180"/>
    <lineage>
        <taxon>Bacteria</taxon>
        <taxon>Bacillati</taxon>
        <taxon>Actinomycetota</taxon>
        <taxon>Actinomycetes</taxon>
        <taxon>Streptosporangiales</taxon>
        <taxon>Streptosporangiaceae</taxon>
        <taxon>Nonomuraea</taxon>
    </lineage>
</organism>
<feature type="region of interest" description="Disordered" evidence="1">
    <location>
        <begin position="202"/>
        <end position="395"/>
    </location>
</feature>
<evidence type="ECO:0000256" key="1">
    <source>
        <dbReference type="SAM" id="MobiDB-lite"/>
    </source>
</evidence>
<evidence type="ECO:0000313" key="3">
    <source>
        <dbReference type="Proteomes" id="UP000565579"/>
    </source>
</evidence>
<feature type="compositionally biased region" description="Low complexity" evidence="1">
    <location>
        <begin position="293"/>
        <end position="315"/>
    </location>
</feature>
<feature type="compositionally biased region" description="Low complexity" evidence="1">
    <location>
        <begin position="153"/>
        <end position="170"/>
    </location>
</feature>
<feature type="compositionally biased region" description="Gly residues" evidence="1">
    <location>
        <begin position="271"/>
        <end position="292"/>
    </location>
</feature>
<feature type="compositionally biased region" description="Polar residues" evidence="1">
    <location>
        <begin position="454"/>
        <end position="465"/>
    </location>
</feature>
<feature type="compositionally biased region" description="Gly residues" evidence="1">
    <location>
        <begin position="237"/>
        <end position="250"/>
    </location>
</feature>